<dbReference type="Proteomes" id="UP000622890">
    <property type="component" value="Unassembled WGS sequence"/>
</dbReference>
<feature type="transmembrane region" description="Helical" evidence="5">
    <location>
        <begin position="72"/>
        <end position="93"/>
    </location>
</feature>
<feature type="transmembrane region" description="Helical" evidence="5">
    <location>
        <begin position="302"/>
        <end position="323"/>
    </location>
</feature>
<reference evidence="7" key="1">
    <citation type="submission" date="2021-01" db="EMBL/GenBank/DDBJ databases">
        <title>Genome sequence of strain Noviherbaspirillum sp. DKR-6.</title>
        <authorList>
            <person name="Chaudhary D.K."/>
        </authorList>
    </citation>
    <scope>NUCLEOTIDE SEQUENCE</scope>
    <source>
        <strain evidence="7">DKR-6</strain>
    </source>
</reference>
<dbReference type="RefSeq" id="WP_200594343.1">
    <property type="nucleotide sequence ID" value="NZ_JAEPBG010000008.1"/>
</dbReference>
<dbReference type="Pfam" id="PF07690">
    <property type="entry name" value="MFS_1"/>
    <property type="match status" value="1"/>
</dbReference>
<feature type="transmembrane region" description="Helical" evidence="5">
    <location>
        <begin position="141"/>
        <end position="164"/>
    </location>
</feature>
<feature type="transmembrane region" description="Helical" evidence="5">
    <location>
        <begin position="366"/>
        <end position="388"/>
    </location>
</feature>
<dbReference type="PANTHER" id="PTHR23531">
    <property type="entry name" value="QUINOLENE RESISTANCE PROTEIN NORA"/>
    <property type="match status" value="1"/>
</dbReference>
<dbReference type="InterPro" id="IPR052714">
    <property type="entry name" value="MFS_Exporter"/>
</dbReference>
<proteinExistence type="predicted"/>
<keyword evidence="1 5" id="KW-0812">Transmembrane</keyword>
<keyword evidence="2 5" id="KW-1133">Transmembrane helix</keyword>
<dbReference type="AlphaFoldDB" id="A0A934STV6"/>
<dbReference type="GO" id="GO:0022857">
    <property type="term" value="F:transmembrane transporter activity"/>
    <property type="evidence" value="ECO:0007669"/>
    <property type="project" value="InterPro"/>
</dbReference>
<comment type="caution">
    <text evidence="7">The sequence shown here is derived from an EMBL/GenBank/DDBJ whole genome shotgun (WGS) entry which is preliminary data.</text>
</comment>
<organism evidence="7 8">
    <name type="scientific">Noviherbaspirillum pedocola</name>
    <dbReference type="NCBI Taxonomy" id="2801341"/>
    <lineage>
        <taxon>Bacteria</taxon>
        <taxon>Pseudomonadati</taxon>
        <taxon>Pseudomonadota</taxon>
        <taxon>Betaproteobacteria</taxon>
        <taxon>Burkholderiales</taxon>
        <taxon>Oxalobacteraceae</taxon>
        <taxon>Noviherbaspirillum</taxon>
    </lineage>
</organism>
<keyword evidence="8" id="KW-1185">Reference proteome</keyword>
<dbReference type="InterPro" id="IPR020846">
    <property type="entry name" value="MFS_dom"/>
</dbReference>
<accession>A0A934STV6</accession>
<name>A0A934STV6_9BURK</name>
<dbReference type="SUPFAM" id="SSF103473">
    <property type="entry name" value="MFS general substrate transporter"/>
    <property type="match status" value="1"/>
</dbReference>
<feature type="transmembrane region" description="Helical" evidence="5">
    <location>
        <begin position="329"/>
        <end position="354"/>
    </location>
</feature>
<feature type="transmembrane region" description="Helical" evidence="5">
    <location>
        <begin position="394"/>
        <end position="414"/>
    </location>
</feature>
<evidence type="ECO:0000313" key="7">
    <source>
        <dbReference type="EMBL" id="MBK4736681.1"/>
    </source>
</evidence>
<dbReference type="PROSITE" id="PS50850">
    <property type="entry name" value="MFS"/>
    <property type="match status" value="1"/>
</dbReference>
<dbReference type="NCBIfam" id="NF003477">
    <property type="entry name" value="PRK05122.1"/>
    <property type="match status" value="1"/>
</dbReference>
<feature type="transmembrane region" description="Helical" evidence="5">
    <location>
        <begin position="203"/>
        <end position="221"/>
    </location>
</feature>
<evidence type="ECO:0000256" key="2">
    <source>
        <dbReference type="ARBA" id="ARBA00022989"/>
    </source>
</evidence>
<feature type="region of interest" description="Disordered" evidence="4">
    <location>
        <begin position="1"/>
        <end position="27"/>
    </location>
</feature>
<dbReference type="Gene3D" id="1.20.1250.20">
    <property type="entry name" value="MFS general substrate transporter like domains"/>
    <property type="match status" value="1"/>
</dbReference>
<feature type="transmembrane region" description="Helical" evidence="5">
    <location>
        <begin position="241"/>
        <end position="271"/>
    </location>
</feature>
<dbReference type="InterPro" id="IPR036259">
    <property type="entry name" value="MFS_trans_sf"/>
</dbReference>
<feature type="transmembrane region" description="Helical" evidence="5">
    <location>
        <begin position="44"/>
        <end position="66"/>
    </location>
</feature>
<evidence type="ECO:0000256" key="3">
    <source>
        <dbReference type="ARBA" id="ARBA00023136"/>
    </source>
</evidence>
<dbReference type="PANTHER" id="PTHR23531:SF1">
    <property type="entry name" value="QUINOLENE RESISTANCE PROTEIN NORA"/>
    <property type="match status" value="1"/>
</dbReference>
<evidence type="ECO:0000256" key="5">
    <source>
        <dbReference type="SAM" id="Phobius"/>
    </source>
</evidence>
<keyword evidence="3 5" id="KW-0472">Membrane</keyword>
<feature type="domain" description="Major facilitator superfamily (MFS) profile" evidence="6">
    <location>
        <begin position="43"/>
        <end position="418"/>
    </location>
</feature>
<dbReference type="InterPro" id="IPR011701">
    <property type="entry name" value="MFS"/>
</dbReference>
<evidence type="ECO:0000259" key="6">
    <source>
        <dbReference type="PROSITE" id="PS50850"/>
    </source>
</evidence>
<evidence type="ECO:0000256" key="4">
    <source>
        <dbReference type="SAM" id="MobiDB-lite"/>
    </source>
</evidence>
<evidence type="ECO:0000313" key="8">
    <source>
        <dbReference type="Proteomes" id="UP000622890"/>
    </source>
</evidence>
<dbReference type="EMBL" id="JAEPBG010000008">
    <property type="protein sequence ID" value="MBK4736681.1"/>
    <property type="molecule type" value="Genomic_DNA"/>
</dbReference>
<gene>
    <name evidence="7" type="ORF">JJB74_18805</name>
</gene>
<sequence>MTSRLERGWPRTRARSETELAGRPARQDACDHGNAAASATTRQVVAVLLFNLAGYFLIGLPIAVVPSLVHETLGFGVVMAGAAVSSQYLATLLSRAWAGRLCDVRGPKIAVQRGMLMFAGSGVCMLAAGFGLAAGPALGTIIVARLLLGVGESLVTTGATTWGIARAGAGRTARVISWNGLTSFGGMAAGAPVGAWLAQSLGWQAIGVATAALAAFCLVLAQRSRGALPAPGKRMGFAQVLSSVLPFGLCLALGGMGFGAITSFIALYYAHMGWTDAAFALSVLGIAFALARLLLADAAPRFGGYCVAFCAFAGETLGLLMLWQASSPLAALAGVAITGFCFAPLFPALGMVAVQPVPGASRGSAISVFALFFDLGLGATGPLAGLVAARLGYAAVYLFAALAALAGLACAVLLRRRRPARP</sequence>
<feature type="transmembrane region" description="Helical" evidence="5">
    <location>
        <begin position="114"/>
        <end position="135"/>
    </location>
</feature>
<feature type="transmembrane region" description="Helical" evidence="5">
    <location>
        <begin position="277"/>
        <end position="295"/>
    </location>
</feature>
<evidence type="ECO:0000256" key="1">
    <source>
        <dbReference type="ARBA" id="ARBA00022692"/>
    </source>
</evidence>
<protein>
    <submittedName>
        <fullName evidence="7">MFS transporter</fullName>
    </submittedName>
</protein>
<feature type="transmembrane region" description="Helical" evidence="5">
    <location>
        <begin position="176"/>
        <end position="197"/>
    </location>
</feature>